<dbReference type="InterPro" id="IPR000525">
    <property type="entry name" value="Initiator_Rep_WH1"/>
</dbReference>
<sequence length="303" mass="35519">MDHLEERLVTKSNALVRSKFQLTLVEMRLLLCVIAQLNSKERLDSTKRYYLHAQTYAEMFGIQQDGAYQLLKEAIDTLYNRTIKIKRDGSQEDAEFRWIQSKSYIDKKGMVSIMIGHDVIPYLSELQNQFTQYFLNEIKQLDTIYSVRLYELAKSYLSLKYWIVELDTFRQIFDISPDYRQDNIQARIIKPSIELINKHTSLKINFEPYKVGRSIAGYRFNIGEKRESVEPSESKKVEKKPLFGNSFSWSMSENTMFKKLQAFDSELTKEDIEIQAISNNCDISLILHSLIMEISKQKLSSQP</sequence>
<dbReference type="Gene3D" id="1.10.10.10">
    <property type="entry name" value="Winged helix-like DNA-binding domain superfamily/Winged helix DNA-binding domain"/>
    <property type="match status" value="2"/>
</dbReference>
<name>A0A1S8CRT3_9GAMM</name>
<protein>
    <recommendedName>
        <fullName evidence="2">Initiator Rep protein WH1 domain-containing protein</fullName>
    </recommendedName>
</protein>
<keyword evidence="4" id="KW-1185">Reference proteome</keyword>
<dbReference type="AlphaFoldDB" id="A0A1S8CRT3"/>
<gene>
    <name evidence="3" type="ORF">BKE30_14490</name>
</gene>
<evidence type="ECO:0000256" key="1">
    <source>
        <dbReference type="ARBA" id="ARBA00038283"/>
    </source>
</evidence>
<organism evidence="3 4">
    <name type="scientific">Alkanindiges hydrocarboniclasticus</name>
    <dbReference type="NCBI Taxonomy" id="1907941"/>
    <lineage>
        <taxon>Bacteria</taxon>
        <taxon>Pseudomonadati</taxon>
        <taxon>Pseudomonadota</taxon>
        <taxon>Gammaproteobacteria</taxon>
        <taxon>Moraxellales</taxon>
        <taxon>Moraxellaceae</taxon>
        <taxon>Alkanindiges</taxon>
    </lineage>
</organism>
<comment type="caution">
    <text evidence="3">The sequence shown here is derived from an EMBL/GenBank/DDBJ whole genome shotgun (WGS) entry which is preliminary data.</text>
</comment>
<feature type="domain" description="Initiator Rep protein WH1" evidence="2">
    <location>
        <begin position="9"/>
        <end position="154"/>
    </location>
</feature>
<dbReference type="RefSeq" id="WP_076879304.1">
    <property type="nucleotide sequence ID" value="NZ_MLCN01000054.1"/>
</dbReference>
<dbReference type="GO" id="GO:0006270">
    <property type="term" value="P:DNA replication initiation"/>
    <property type="evidence" value="ECO:0007669"/>
    <property type="project" value="InterPro"/>
</dbReference>
<reference evidence="3 4" key="1">
    <citation type="submission" date="2016-10" db="EMBL/GenBank/DDBJ databases">
        <title>Draft Genome sequence of Alkanindiges sp. strain H1.</title>
        <authorList>
            <person name="Subhash Y."/>
            <person name="Lee S."/>
        </authorList>
    </citation>
    <scope>NUCLEOTIDE SEQUENCE [LARGE SCALE GENOMIC DNA]</scope>
    <source>
        <strain evidence="3 4">H1</strain>
    </source>
</reference>
<dbReference type="SUPFAM" id="SSF46785">
    <property type="entry name" value="Winged helix' DNA-binding domain"/>
    <property type="match status" value="2"/>
</dbReference>
<dbReference type="Pfam" id="PF01051">
    <property type="entry name" value="Rep3_N"/>
    <property type="match status" value="1"/>
</dbReference>
<evidence type="ECO:0000313" key="3">
    <source>
        <dbReference type="EMBL" id="ONG37396.1"/>
    </source>
</evidence>
<dbReference type="EMBL" id="MLCN01000054">
    <property type="protein sequence ID" value="ONG37396.1"/>
    <property type="molecule type" value="Genomic_DNA"/>
</dbReference>
<dbReference type="InterPro" id="IPR036388">
    <property type="entry name" value="WH-like_DNA-bd_sf"/>
</dbReference>
<comment type="similarity">
    <text evidence="1">Belongs to the initiator RepB protein family.</text>
</comment>
<evidence type="ECO:0000313" key="4">
    <source>
        <dbReference type="Proteomes" id="UP000192132"/>
    </source>
</evidence>
<dbReference type="GO" id="GO:0003887">
    <property type="term" value="F:DNA-directed DNA polymerase activity"/>
    <property type="evidence" value="ECO:0007669"/>
    <property type="project" value="InterPro"/>
</dbReference>
<proteinExistence type="inferred from homology"/>
<dbReference type="Pfam" id="PF21205">
    <property type="entry name" value="Rep3_C"/>
    <property type="match status" value="1"/>
</dbReference>
<accession>A0A1S8CRT3</accession>
<evidence type="ECO:0000259" key="2">
    <source>
        <dbReference type="Pfam" id="PF01051"/>
    </source>
</evidence>
<dbReference type="Proteomes" id="UP000192132">
    <property type="component" value="Unassembled WGS sequence"/>
</dbReference>
<dbReference type="OrthoDB" id="9122127at2"/>
<dbReference type="InterPro" id="IPR036390">
    <property type="entry name" value="WH_DNA-bd_sf"/>
</dbReference>